<dbReference type="EMBL" id="JAUSTO010000007">
    <property type="protein sequence ID" value="MDQ0152634.1"/>
    <property type="molecule type" value="Genomic_DNA"/>
</dbReference>
<protein>
    <recommendedName>
        <fullName evidence="1">AdoMet activation domain-containing protein</fullName>
    </recommendedName>
</protein>
<organism evidence="2 3">
    <name type="scientific">Moryella indoligenes</name>
    <dbReference type="NCBI Taxonomy" id="371674"/>
    <lineage>
        <taxon>Bacteria</taxon>
        <taxon>Bacillati</taxon>
        <taxon>Bacillota</taxon>
        <taxon>Clostridia</taxon>
        <taxon>Lachnospirales</taxon>
        <taxon>Lachnospiraceae</taxon>
        <taxon>Moryella</taxon>
    </lineage>
</organism>
<feature type="domain" description="AdoMet activation" evidence="1">
    <location>
        <begin position="89"/>
        <end position="194"/>
    </location>
</feature>
<dbReference type="AlphaFoldDB" id="A0AAE4AKV5"/>
<proteinExistence type="predicted"/>
<dbReference type="PIRSF" id="PIRSF037984">
    <property type="entry name" value="Met_synth_TM0269_prd"/>
    <property type="match status" value="1"/>
</dbReference>
<reference evidence="2" key="1">
    <citation type="submission" date="2023-07" db="EMBL/GenBank/DDBJ databases">
        <title>Genomic Encyclopedia of Type Strains, Phase IV (KMG-IV): sequencing the most valuable type-strain genomes for metagenomic binning, comparative biology and taxonomic classification.</title>
        <authorList>
            <person name="Goeker M."/>
        </authorList>
    </citation>
    <scope>NUCLEOTIDE SEQUENCE</scope>
    <source>
        <strain evidence="2">DSM 19659</strain>
    </source>
</reference>
<evidence type="ECO:0000259" key="1">
    <source>
        <dbReference type="Pfam" id="PF02965"/>
    </source>
</evidence>
<evidence type="ECO:0000313" key="2">
    <source>
        <dbReference type="EMBL" id="MDQ0152634.1"/>
    </source>
</evidence>
<dbReference type="InterPro" id="IPR017342">
    <property type="entry name" value="S-AdoMet-dep_Met_synth_prd"/>
</dbReference>
<comment type="caution">
    <text evidence="2">The sequence shown here is derived from an EMBL/GenBank/DDBJ whole genome shotgun (WGS) entry which is preliminary data.</text>
</comment>
<dbReference type="InterPro" id="IPR004223">
    <property type="entry name" value="VitB12-dep_Met_synth_activ_dom"/>
</dbReference>
<dbReference type="Pfam" id="PF02965">
    <property type="entry name" value="Met_synt_B12"/>
    <property type="match status" value="1"/>
</dbReference>
<keyword evidence="3" id="KW-1185">Reference proteome</keyword>
<dbReference type="Gene3D" id="3.40.109.40">
    <property type="match status" value="1"/>
</dbReference>
<dbReference type="RefSeq" id="WP_307254404.1">
    <property type="nucleotide sequence ID" value="NZ_JAUSTO010000007.1"/>
</dbReference>
<dbReference type="SUPFAM" id="SSF56507">
    <property type="entry name" value="Methionine synthase activation domain-like"/>
    <property type="match status" value="1"/>
</dbReference>
<gene>
    <name evidence="2" type="ORF">J2S20_001328</name>
</gene>
<dbReference type="GO" id="GO:0008705">
    <property type="term" value="F:methionine synthase activity"/>
    <property type="evidence" value="ECO:0007669"/>
    <property type="project" value="InterPro"/>
</dbReference>
<evidence type="ECO:0000313" key="3">
    <source>
        <dbReference type="Proteomes" id="UP001241537"/>
    </source>
</evidence>
<accession>A0AAE4AKV5</accession>
<dbReference type="InterPro" id="IPR037010">
    <property type="entry name" value="VitB12-dep_Met_synth_activ_sf"/>
</dbReference>
<sequence length="229" mass="25655">MKEPEITEINHREIYRYLGCRGRIPEGELTELVESCAAELLKRAEPRHILCRVPLEFIKPSHMKLAGMEIWSRDLGRNLRGCREAYLMAATLGFAPEQLIRRAEALGQQSRALICDAAASAMIETYCDALNDALRKEVVAEGHVLRPRFSPGYGDLSLSLQTEFMRVLQLKRQLGITLTESLLMLPSKSVTAVIGIAEAEKADGKEEGQLRCADCSQEHCIYSYSEAEK</sequence>
<name>A0AAE4AKV5_9FIRM</name>
<dbReference type="Proteomes" id="UP001241537">
    <property type="component" value="Unassembled WGS sequence"/>
</dbReference>